<evidence type="ECO:0000256" key="1">
    <source>
        <dbReference type="SAM" id="Phobius"/>
    </source>
</evidence>
<keyword evidence="1" id="KW-1133">Transmembrane helix</keyword>
<protein>
    <submittedName>
        <fullName evidence="2">Uncharacterized protein</fullName>
    </submittedName>
</protein>
<dbReference type="EMBL" id="JACGWY010000001">
    <property type="protein sequence ID" value="MBA8815586.1"/>
    <property type="molecule type" value="Genomic_DNA"/>
</dbReference>
<sequence length="185" mass="20648">MLSARAIASLYEAGEKYDDIATTVLILVLTVVVCFAIFALMTFFLRRNSFGGLGVLRERHPAALLFVGMIGEDQREVLAQVVSSKRALRLPVYYSMVVESRQMLIYKGKRFVGSMDLVDTRFEIGSVDFPLLTTPTLRIRFSNRASTALVVVPLSKWTAWLPKMMKEDLLGPLVDQLNRSVATAA</sequence>
<keyword evidence="3" id="KW-1185">Reference proteome</keyword>
<evidence type="ECO:0000313" key="2">
    <source>
        <dbReference type="EMBL" id="MBA8815586.1"/>
    </source>
</evidence>
<dbReference type="AlphaFoldDB" id="A0A7W3JMH2"/>
<keyword evidence="1" id="KW-0812">Transmembrane</keyword>
<feature type="transmembrane region" description="Helical" evidence="1">
    <location>
        <begin position="20"/>
        <end position="45"/>
    </location>
</feature>
<organism evidence="2 3">
    <name type="scientific">Microbacterium halimionae</name>
    <dbReference type="NCBI Taxonomy" id="1526413"/>
    <lineage>
        <taxon>Bacteria</taxon>
        <taxon>Bacillati</taxon>
        <taxon>Actinomycetota</taxon>
        <taxon>Actinomycetes</taxon>
        <taxon>Micrococcales</taxon>
        <taxon>Microbacteriaceae</taxon>
        <taxon>Microbacterium</taxon>
    </lineage>
</organism>
<dbReference type="RefSeq" id="WP_167048523.1">
    <property type="nucleotide sequence ID" value="NZ_JAAOZB010000002.1"/>
</dbReference>
<keyword evidence="1" id="KW-0472">Membrane</keyword>
<comment type="caution">
    <text evidence="2">The sequence shown here is derived from an EMBL/GenBank/DDBJ whole genome shotgun (WGS) entry which is preliminary data.</text>
</comment>
<evidence type="ECO:0000313" key="3">
    <source>
        <dbReference type="Proteomes" id="UP000526083"/>
    </source>
</evidence>
<dbReference type="Proteomes" id="UP000526083">
    <property type="component" value="Unassembled WGS sequence"/>
</dbReference>
<gene>
    <name evidence="2" type="ORF">FHX48_000638</name>
</gene>
<proteinExistence type="predicted"/>
<name>A0A7W3JMH2_9MICO</name>
<reference evidence="2 3" key="1">
    <citation type="submission" date="2020-07" db="EMBL/GenBank/DDBJ databases">
        <title>Sequencing the genomes of 1000 actinobacteria strains.</title>
        <authorList>
            <person name="Klenk H.-P."/>
        </authorList>
    </citation>
    <scope>NUCLEOTIDE SEQUENCE [LARGE SCALE GENOMIC DNA]</scope>
    <source>
        <strain evidence="2 3">DSM 27576</strain>
    </source>
</reference>
<accession>A0A7W3JMH2</accession>